<protein>
    <submittedName>
        <fullName evidence="1">DUF721 domain-containing protein</fullName>
    </submittedName>
</protein>
<proteinExistence type="predicted"/>
<dbReference type="Proteomes" id="UP000647424">
    <property type="component" value="Unassembled WGS sequence"/>
</dbReference>
<gene>
    <name evidence="1" type="ORF">IC609_02605</name>
</gene>
<name>A0A927FDK4_9BURK</name>
<dbReference type="EMBL" id="JACYFT010000001">
    <property type="protein sequence ID" value="MBD8049419.1"/>
    <property type="molecule type" value="Genomic_DNA"/>
</dbReference>
<dbReference type="RefSeq" id="WP_191817888.1">
    <property type="nucleotide sequence ID" value="NZ_JACYFT010000001.1"/>
</dbReference>
<keyword evidence="2" id="KW-1185">Reference proteome</keyword>
<organism evidence="1 2">
    <name type="scientific">Limnohabitans radicicola</name>
    <dbReference type="NCBI Taxonomy" id="2771427"/>
    <lineage>
        <taxon>Bacteria</taxon>
        <taxon>Pseudomonadati</taxon>
        <taxon>Pseudomonadota</taxon>
        <taxon>Betaproteobacteria</taxon>
        <taxon>Burkholderiales</taxon>
        <taxon>Comamonadaceae</taxon>
        <taxon>Limnohabitans</taxon>
    </lineage>
</organism>
<evidence type="ECO:0000313" key="1">
    <source>
        <dbReference type="EMBL" id="MBD8049419.1"/>
    </source>
</evidence>
<comment type="caution">
    <text evidence="1">The sequence shown here is derived from an EMBL/GenBank/DDBJ whole genome shotgun (WGS) entry which is preliminary data.</text>
</comment>
<evidence type="ECO:0000313" key="2">
    <source>
        <dbReference type="Proteomes" id="UP000647424"/>
    </source>
</evidence>
<accession>A0A927FDK4</accession>
<reference evidence="1" key="1">
    <citation type="submission" date="2020-09" db="EMBL/GenBank/DDBJ databases">
        <title>Genome seq and assembly of Limnohabitants sp.</title>
        <authorList>
            <person name="Chhetri G."/>
        </authorList>
    </citation>
    <scope>NUCLEOTIDE SEQUENCE</scope>
    <source>
        <strain evidence="1">JUR4</strain>
    </source>
</reference>
<dbReference type="AlphaFoldDB" id="A0A927FDK4"/>
<sequence>MQRRHHAIPLQQAAHESPTFALLASRIQASSERMQAIKSLLPAPLRASMQAGPIEDGQWCLLVSSNAVAAKLRQFVPALQAHLQSKGMPVNAIRIKVQSRSL</sequence>